<dbReference type="NCBIfam" id="TIGR01596">
    <property type="entry name" value="cas3_HD"/>
    <property type="match status" value="1"/>
</dbReference>
<evidence type="ECO:0000256" key="5">
    <source>
        <dbReference type="ARBA" id="ARBA00022741"/>
    </source>
</evidence>
<dbReference type="PROSITE" id="PS51643">
    <property type="entry name" value="HD_CAS3"/>
    <property type="match status" value="1"/>
</dbReference>
<evidence type="ECO:0000256" key="8">
    <source>
        <dbReference type="ARBA" id="ARBA00022840"/>
    </source>
</evidence>
<evidence type="ECO:0000256" key="1">
    <source>
        <dbReference type="ARBA" id="ARBA00006847"/>
    </source>
</evidence>
<dbReference type="EMBL" id="PVXL01000072">
    <property type="protein sequence ID" value="PRR69531.1"/>
    <property type="molecule type" value="Genomic_DNA"/>
</dbReference>
<dbReference type="Pfam" id="PF22590">
    <property type="entry name" value="Cas3-like_C_2"/>
    <property type="match status" value="1"/>
</dbReference>
<dbReference type="InterPro" id="IPR006474">
    <property type="entry name" value="Helicase_Cas3_CRISPR-ass_core"/>
</dbReference>
<feature type="domain" description="HD Cas3-type" evidence="10">
    <location>
        <begin position="4"/>
        <end position="232"/>
    </location>
</feature>
<keyword evidence="3" id="KW-0540">Nuclease</keyword>
<dbReference type="GO" id="GO:0051607">
    <property type="term" value="P:defense response to virus"/>
    <property type="evidence" value="ECO:0007669"/>
    <property type="project" value="UniProtKB-KW"/>
</dbReference>
<dbReference type="GO" id="GO:0005524">
    <property type="term" value="F:ATP binding"/>
    <property type="evidence" value="ECO:0007669"/>
    <property type="project" value="UniProtKB-KW"/>
</dbReference>
<dbReference type="GO" id="GO:0004386">
    <property type="term" value="F:helicase activity"/>
    <property type="evidence" value="ECO:0007669"/>
    <property type="project" value="UniProtKB-KW"/>
</dbReference>
<evidence type="ECO:0000256" key="9">
    <source>
        <dbReference type="ARBA" id="ARBA00023118"/>
    </source>
</evidence>
<dbReference type="AlphaFoldDB" id="A0A9X7J190"/>
<protein>
    <submittedName>
        <fullName evidence="11">CRISPR-associated endonuclease/helicase Cas3</fullName>
        <ecNumber evidence="11">3.1.-.-</ecNumber>
    </submittedName>
</protein>
<proteinExistence type="inferred from homology"/>
<dbReference type="GO" id="GO:0016787">
    <property type="term" value="F:hydrolase activity"/>
    <property type="evidence" value="ECO:0007669"/>
    <property type="project" value="UniProtKB-KW"/>
</dbReference>
<keyword evidence="8" id="KW-0067">ATP-binding</keyword>
<dbReference type="InterPro" id="IPR027417">
    <property type="entry name" value="P-loop_NTPase"/>
</dbReference>
<dbReference type="InterPro" id="IPR006483">
    <property type="entry name" value="CRISPR-assoc_Cas3_HD"/>
</dbReference>
<keyword evidence="6 11" id="KW-0378">Hydrolase</keyword>
<dbReference type="Proteomes" id="UP000239430">
    <property type="component" value="Unassembled WGS sequence"/>
</dbReference>
<dbReference type="InterPro" id="IPR001650">
    <property type="entry name" value="Helicase_C-like"/>
</dbReference>
<dbReference type="Pfam" id="PF04851">
    <property type="entry name" value="ResIII"/>
    <property type="match status" value="1"/>
</dbReference>
<dbReference type="InterPro" id="IPR006935">
    <property type="entry name" value="Helicase/UvrB_N"/>
</dbReference>
<dbReference type="Gene3D" id="1.10.3210.30">
    <property type="match status" value="1"/>
</dbReference>
<dbReference type="GO" id="GO:0004519">
    <property type="term" value="F:endonuclease activity"/>
    <property type="evidence" value="ECO:0007669"/>
    <property type="project" value="UniProtKB-KW"/>
</dbReference>
<dbReference type="CDD" id="cd17930">
    <property type="entry name" value="DEXHc_cas3"/>
    <property type="match status" value="1"/>
</dbReference>
<keyword evidence="4" id="KW-0479">Metal-binding</keyword>
<comment type="similarity">
    <text evidence="1">In the N-terminal section; belongs to the CRISPR-associated nuclease Cas3-HD family.</text>
</comment>
<dbReference type="SMART" id="SM00490">
    <property type="entry name" value="HELICc"/>
    <property type="match status" value="1"/>
</dbReference>
<dbReference type="GO" id="GO:0003677">
    <property type="term" value="F:DNA binding"/>
    <property type="evidence" value="ECO:0007669"/>
    <property type="project" value="InterPro"/>
</dbReference>
<dbReference type="RefSeq" id="WP_054937748.1">
    <property type="nucleotide sequence ID" value="NZ_PVXL01000072.1"/>
</dbReference>
<dbReference type="GO" id="GO:0046872">
    <property type="term" value="F:metal ion binding"/>
    <property type="evidence" value="ECO:0007669"/>
    <property type="project" value="UniProtKB-KW"/>
</dbReference>
<evidence type="ECO:0000259" key="10">
    <source>
        <dbReference type="PROSITE" id="PS51643"/>
    </source>
</evidence>
<evidence type="ECO:0000256" key="7">
    <source>
        <dbReference type="ARBA" id="ARBA00022806"/>
    </source>
</evidence>
<dbReference type="CDD" id="cd09641">
    <property type="entry name" value="Cas3''_I"/>
    <property type="match status" value="1"/>
</dbReference>
<keyword evidence="11" id="KW-0255">Endonuclease</keyword>
<dbReference type="EC" id="3.1.-.-" evidence="11"/>
<organism evidence="11 12">
    <name type="scientific">Neomoorella stamsii</name>
    <dbReference type="NCBI Taxonomy" id="1266720"/>
    <lineage>
        <taxon>Bacteria</taxon>
        <taxon>Bacillati</taxon>
        <taxon>Bacillota</taxon>
        <taxon>Clostridia</taxon>
        <taxon>Neomoorellales</taxon>
        <taxon>Neomoorellaceae</taxon>
        <taxon>Neomoorella</taxon>
    </lineage>
</organism>
<dbReference type="Gene3D" id="3.40.50.300">
    <property type="entry name" value="P-loop containing nucleotide triphosphate hydrolases"/>
    <property type="match status" value="2"/>
</dbReference>
<dbReference type="SUPFAM" id="SSF52540">
    <property type="entry name" value="P-loop containing nucleoside triphosphate hydrolases"/>
    <property type="match status" value="1"/>
</dbReference>
<dbReference type="NCBIfam" id="TIGR01587">
    <property type="entry name" value="cas3_core"/>
    <property type="match status" value="1"/>
</dbReference>
<keyword evidence="5" id="KW-0547">Nucleotide-binding</keyword>
<dbReference type="InterPro" id="IPR054712">
    <property type="entry name" value="Cas3-like_dom"/>
</dbReference>
<reference evidence="11 12" key="1">
    <citation type="submission" date="2018-03" db="EMBL/GenBank/DDBJ databases">
        <title>Genome sequence of Moorella stamsii DSM 26217.</title>
        <authorList>
            <person name="Poehlein A."/>
            <person name="Daniel R."/>
        </authorList>
    </citation>
    <scope>NUCLEOTIDE SEQUENCE [LARGE SCALE GENOMIC DNA]</scope>
    <source>
        <strain evidence="12">DSM 26217</strain>
    </source>
</reference>
<dbReference type="InterPro" id="IPR038257">
    <property type="entry name" value="CRISPR-assoc_Cas3_HD_sf"/>
</dbReference>
<gene>
    <name evidence="11" type="primary">cas3_2</name>
    <name evidence="11" type="ORF">MOST_29530</name>
</gene>
<keyword evidence="9" id="KW-0051">Antiviral defense</keyword>
<keyword evidence="7" id="KW-0347">Helicase</keyword>
<comment type="similarity">
    <text evidence="2">In the central section; belongs to the CRISPR-associated helicase Cas3 family.</text>
</comment>
<evidence type="ECO:0000256" key="3">
    <source>
        <dbReference type="ARBA" id="ARBA00022722"/>
    </source>
</evidence>
<name>A0A9X7J190_9FIRM</name>
<sequence>MEFYSHPGKPLDLHLREVAMEMQQCLQDIPGPGRDVLHMLAAVTGFTHDFGKYTTFFQRYLLEKVRDGDKHHHAFISGLWGSYLVTTLLKKEETTLEATLAFAPLLCFMAITRHHANLDNLERHLVRPGDLEEPELTEVQPSLRYKLQLVEEQVADLFARREDIITSLVNAQEPFNFFSPDLLETFCSSWRGIYAQLYRLHRRFKQADGFTRRKAYFLLLALYSALIDADKREAGGVGAVPRCWLPPGAVDSFKEKKFAASSSDDINSLREEIYQKVTNTITRVSLDQHLFTLTAPTGAGKTLTSLSAALRLRERLHREKGYSARIIYALSFTNIIDQTFTVFGDVLRASLKDFAAKESSYLLKHHYLADTIYKLEGEKAGEEFSLEESLLLIESWQSEIIVTTFVQLLHSLIGFQNRMLKKSNKLLGSIVIMDEVQNIPVEYWELVREVLKGLAEYFGAYIILMTATKPLLFKYGEARELVGDEELVRKFFNRLNRVQVQVDLRPKRVVEVATEFARQYDPSRSYLLIVNTINSSLELYQCIKQFLREQGYRPLMFYLSTNVVPLERKKRVEEINQALSSGHKPVVVSTQVVEAGVDLDFDIVWRDLSPVDSIIQAAGRCNRHGHKRGGLVCVLHLVDEEGHTLANRVYGAIHCHVIRKIFEQYSEFTEKDFFDLVEEFFRIVEEKKSKDEAAKIIAAMEDLYFSDLNNESRIAVSEFKLIQELPSYVDVFVELDERAREIWQFYQEFVLKEKDLLRRRHNFLSIKRDFYERIVSVPAKLALGLDSATRPLYLSCDILEQYYERETGFRRQRDDDPIIL</sequence>
<evidence type="ECO:0000313" key="12">
    <source>
        <dbReference type="Proteomes" id="UP000239430"/>
    </source>
</evidence>
<accession>A0A9X7J190</accession>
<evidence type="ECO:0000313" key="11">
    <source>
        <dbReference type="EMBL" id="PRR69531.1"/>
    </source>
</evidence>
<evidence type="ECO:0000256" key="6">
    <source>
        <dbReference type="ARBA" id="ARBA00022801"/>
    </source>
</evidence>
<evidence type="ECO:0000256" key="4">
    <source>
        <dbReference type="ARBA" id="ARBA00022723"/>
    </source>
</evidence>
<comment type="caution">
    <text evidence="11">The sequence shown here is derived from an EMBL/GenBank/DDBJ whole genome shotgun (WGS) entry which is preliminary data.</text>
</comment>
<keyword evidence="12" id="KW-1185">Reference proteome</keyword>
<evidence type="ECO:0000256" key="2">
    <source>
        <dbReference type="ARBA" id="ARBA00009046"/>
    </source>
</evidence>